<evidence type="ECO:0000256" key="1">
    <source>
        <dbReference type="SAM" id="Phobius"/>
    </source>
</evidence>
<keyword evidence="1" id="KW-0812">Transmembrane</keyword>
<dbReference type="EMBL" id="SJOA01000004">
    <property type="protein sequence ID" value="TCB60554.1"/>
    <property type="molecule type" value="Genomic_DNA"/>
</dbReference>
<name>A0A4R0ENL7_9GAMM</name>
<keyword evidence="1" id="KW-1133">Transmembrane helix</keyword>
<dbReference type="AlphaFoldDB" id="A0A4R0ENL7"/>
<gene>
    <name evidence="2" type="ORF">E0H85_04570</name>
</gene>
<accession>A0A4R0ENL7</accession>
<evidence type="ECO:0000313" key="2">
    <source>
        <dbReference type="EMBL" id="TCB60554.1"/>
    </source>
</evidence>
<dbReference type="RefSeq" id="WP_131270721.1">
    <property type="nucleotide sequence ID" value="NZ_SJOA01000004.1"/>
</dbReference>
<dbReference type="NCBIfam" id="TIGR02532">
    <property type="entry name" value="IV_pilin_GFxxxE"/>
    <property type="match status" value="1"/>
</dbReference>
<keyword evidence="1" id="KW-0472">Membrane</keyword>
<dbReference type="Proteomes" id="UP000291380">
    <property type="component" value="Unassembled WGS sequence"/>
</dbReference>
<dbReference type="InterPro" id="IPR012902">
    <property type="entry name" value="N_methyl_site"/>
</dbReference>
<sequence length="145" mass="15359">MQQVLYKNSALYKQQQGATLIEVLVSMVLMAIIGLGAAYISGRTAVMHRDQNIHLHTVNQMRQQLENSAECAGKNAGTHTVQIQVAGTDVNLNCVVSEGAYTVVARDSTGTGVASSTSGGIKVNAAILAVKEEDTFVPVKVQMSP</sequence>
<organism evidence="2 3">
    <name type="scientific">Acinetobacter terrae</name>
    <dbReference type="NCBI Taxonomy" id="2731247"/>
    <lineage>
        <taxon>Bacteria</taxon>
        <taxon>Pseudomonadati</taxon>
        <taxon>Pseudomonadota</taxon>
        <taxon>Gammaproteobacteria</taxon>
        <taxon>Moraxellales</taxon>
        <taxon>Moraxellaceae</taxon>
        <taxon>Acinetobacter</taxon>
        <taxon>Acinetobacter Taxon 24</taxon>
    </lineage>
</organism>
<dbReference type="Pfam" id="PF07963">
    <property type="entry name" value="N_methyl"/>
    <property type="match status" value="1"/>
</dbReference>
<reference evidence="2 3" key="1">
    <citation type="submission" date="2019-02" db="EMBL/GenBank/DDBJ databases">
        <title>High diversity of culturable Acinetobacter species in natural soil and water ecosystems.</title>
        <authorList>
            <person name="Radolfova-Krizova L."/>
            <person name="Nemec A."/>
        </authorList>
    </citation>
    <scope>NUCLEOTIDE SEQUENCE [LARGE SCALE GENOMIC DNA]</scope>
    <source>
        <strain evidence="2 3">ANC 4281</strain>
    </source>
</reference>
<evidence type="ECO:0000313" key="3">
    <source>
        <dbReference type="Proteomes" id="UP000291380"/>
    </source>
</evidence>
<proteinExistence type="predicted"/>
<feature type="transmembrane region" description="Helical" evidence="1">
    <location>
        <begin position="20"/>
        <end position="40"/>
    </location>
</feature>
<comment type="caution">
    <text evidence="2">The sequence shown here is derived from an EMBL/GenBank/DDBJ whole genome shotgun (WGS) entry which is preliminary data.</text>
</comment>
<dbReference type="OrthoDB" id="9788802at2"/>
<protein>
    <submittedName>
        <fullName evidence="2">Prepilin-type N-terminal cleavage/methylation domain-containing protein</fullName>
    </submittedName>
</protein>